<accession>A0A151T2V6</accession>
<dbReference type="PANTHER" id="PTHR37984:SF5">
    <property type="entry name" value="PROTEIN NYNRIN-LIKE"/>
    <property type="match status" value="1"/>
</dbReference>
<dbReference type="InterPro" id="IPR041588">
    <property type="entry name" value="Integrase_H2C2"/>
</dbReference>
<dbReference type="Gene3D" id="1.10.340.70">
    <property type="match status" value="1"/>
</dbReference>
<dbReference type="SUPFAM" id="SSF56672">
    <property type="entry name" value="DNA/RNA polymerases"/>
    <property type="match status" value="1"/>
</dbReference>
<dbReference type="Gene3D" id="3.10.10.10">
    <property type="entry name" value="HIV Type 1 Reverse Transcriptase, subunit A, domain 1"/>
    <property type="match status" value="2"/>
</dbReference>
<reference evidence="2 3" key="1">
    <citation type="journal article" date="2012" name="Nat. Biotechnol.">
        <title>Draft genome sequence of pigeonpea (Cajanus cajan), an orphan legume crop of resource-poor farmers.</title>
        <authorList>
            <person name="Varshney R.K."/>
            <person name="Chen W."/>
            <person name="Li Y."/>
            <person name="Bharti A.K."/>
            <person name="Saxena R.K."/>
            <person name="Schlueter J.A."/>
            <person name="Donoghue M.T."/>
            <person name="Azam S."/>
            <person name="Fan G."/>
            <person name="Whaley A.M."/>
            <person name="Farmer A.D."/>
            <person name="Sheridan J."/>
            <person name="Iwata A."/>
            <person name="Tuteja R."/>
            <person name="Penmetsa R.V."/>
            <person name="Wu W."/>
            <person name="Upadhyaya H.D."/>
            <person name="Yang S.P."/>
            <person name="Shah T."/>
            <person name="Saxena K.B."/>
            <person name="Michael T."/>
            <person name="McCombie W.R."/>
            <person name="Yang B."/>
            <person name="Zhang G."/>
            <person name="Yang H."/>
            <person name="Wang J."/>
            <person name="Spillane C."/>
            <person name="Cook D.R."/>
            <person name="May G.D."/>
            <person name="Xu X."/>
            <person name="Jackson S.A."/>
        </authorList>
    </citation>
    <scope>NUCLEOTIDE SEQUENCE [LARGE SCALE GENOMIC DNA]</scope>
    <source>
        <strain evidence="3">cv. Asha</strain>
    </source>
</reference>
<dbReference type="Pfam" id="PF17921">
    <property type="entry name" value="Integrase_H2C2"/>
    <property type="match status" value="1"/>
</dbReference>
<evidence type="ECO:0000313" key="3">
    <source>
        <dbReference type="Proteomes" id="UP000075243"/>
    </source>
</evidence>
<dbReference type="Gramene" id="C.cajan_15400.t">
    <property type="protein sequence ID" value="C.cajan_15400.t"/>
    <property type="gene ID" value="C.cajan_15400"/>
</dbReference>
<feature type="domain" description="Integrase zinc-binding" evidence="1">
    <location>
        <begin position="155"/>
        <end position="195"/>
    </location>
</feature>
<proteinExistence type="predicted"/>
<evidence type="ECO:0000313" key="2">
    <source>
        <dbReference type="EMBL" id="KYP61357.1"/>
    </source>
</evidence>
<dbReference type="EMBL" id="CM003610">
    <property type="protein sequence ID" value="KYP61357.1"/>
    <property type="molecule type" value="Genomic_DNA"/>
</dbReference>
<dbReference type="InterPro" id="IPR043502">
    <property type="entry name" value="DNA/RNA_pol_sf"/>
</dbReference>
<dbReference type="AlphaFoldDB" id="A0A151T2V6"/>
<dbReference type="InterPro" id="IPR050951">
    <property type="entry name" value="Retrovirus_Pol_polyprotein"/>
</dbReference>
<dbReference type="Proteomes" id="UP000075243">
    <property type="component" value="Chromosome 8"/>
</dbReference>
<dbReference type="PANTHER" id="PTHR37984">
    <property type="entry name" value="PROTEIN CBG26694"/>
    <property type="match status" value="1"/>
</dbReference>
<evidence type="ECO:0000259" key="1">
    <source>
        <dbReference type="Pfam" id="PF17921"/>
    </source>
</evidence>
<organism evidence="2 3">
    <name type="scientific">Cajanus cajan</name>
    <name type="common">Pigeon pea</name>
    <name type="synonym">Cajanus indicus</name>
    <dbReference type="NCBI Taxonomy" id="3821"/>
    <lineage>
        <taxon>Eukaryota</taxon>
        <taxon>Viridiplantae</taxon>
        <taxon>Streptophyta</taxon>
        <taxon>Embryophyta</taxon>
        <taxon>Tracheophyta</taxon>
        <taxon>Spermatophyta</taxon>
        <taxon>Magnoliopsida</taxon>
        <taxon>eudicotyledons</taxon>
        <taxon>Gunneridae</taxon>
        <taxon>Pentapetalae</taxon>
        <taxon>rosids</taxon>
        <taxon>fabids</taxon>
        <taxon>Fabales</taxon>
        <taxon>Fabaceae</taxon>
        <taxon>Papilionoideae</taxon>
        <taxon>50 kb inversion clade</taxon>
        <taxon>NPAAA clade</taxon>
        <taxon>indigoferoid/millettioid clade</taxon>
        <taxon>Phaseoleae</taxon>
        <taxon>Cajanus</taxon>
    </lineage>
</organism>
<keyword evidence="3" id="KW-1185">Reference proteome</keyword>
<name>A0A151T2V6_CAJCA</name>
<gene>
    <name evidence="2" type="ORF">KK1_015844</name>
</gene>
<protein>
    <submittedName>
        <fullName evidence="2">Retrovirus-related Pol polyprotein from transposon 412 family</fullName>
    </submittedName>
</protein>
<sequence length="208" mass="23933">MAQQMLQQGIICPSTSSFSSLILLVKKKGRHVNPTNVYKTAFRIHHGHYEWLVMPFALTHAHITINLHHSIILITQALAKFIHYLKLGKENIVVDVFSKLLLMAWSKPQCQFLIDLRKEITTNEHLSNIVQLYQQNIGPDPNYVVKEGLLYWKSSPIGGHPGVTRTLAKVISQFYWPNMRFDIKEFVQTCSVCQFLNNFGRTLPWTSS</sequence>